<evidence type="ECO:0000256" key="2">
    <source>
        <dbReference type="SAM" id="MobiDB-lite"/>
    </source>
</evidence>
<name>A0A0B2PE36_GLYSO</name>
<evidence type="ECO:0000256" key="1">
    <source>
        <dbReference type="PROSITE-ProRule" id="PRU00176"/>
    </source>
</evidence>
<dbReference type="SMART" id="SM00360">
    <property type="entry name" value="RRM"/>
    <property type="match status" value="1"/>
</dbReference>
<dbReference type="PANTHER" id="PTHR34427">
    <property type="entry name" value="DUF4283 DOMAIN PROTEIN"/>
    <property type="match status" value="1"/>
</dbReference>
<dbReference type="InterPro" id="IPR035979">
    <property type="entry name" value="RBD_domain_sf"/>
</dbReference>
<feature type="compositionally biased region" description="Basic and acidic residues" evidence="2">
    <location>
        <begin position="1"/>
        <end position="25"/>
    </location>
</feature>
<gene>
    <name evidence="4" type="ORF">glysoja_026496</name>
</gene>
<evidence type="ECO:0000259" key="3">
    <source>
        <dbReference type="PROSITE" id="PS50102"/>
    </source>
</evidence>
<dbReference type="Proteomes" id="UP000053555">
    <property type="component" value="Unassembled WGS sequence"/>
</dbReference>
<protein>
    <submittedName>
        <fullName evidence="4">Transcription factor PIF1</fullName>
    </submittedName>
</protein>
<dbReference type="InterPro" id="IPR012677">
    <property type="entry name" value="Nucleotide-bd_a/b_plait_sf"/>
</dbReference>
<feature type="region of interest" description="Disordered" evidence="2">
    <location>
        <begin position="394"/>
        <end position="458"/>
    </location>
</feature>
<dbReference type="SUPFAM" id="SSF54928">
    <property type="entry name" value="RNA-binding domain, RBD"/>
    <property type="match status" value="1"/>
</dbReference>
<keyword evidence="1" id="KW-0694">RNA-binding</keyword>
<dbReference type="CDD" id="cd00590">
    <property type="entry name" value="RRM_SF"/>
    <property type="match status" value="1"/>
</dbReference>
<feature type="domain" description="RRM" evidence="3">
    <location>
        <begin position="75"/>
        <end position="152"/>
    </location>
</feature>
<dbReference type="InterPro" id="IPR000504">
    <property type="entry name" value="RRM_dom"/>
</dbReference>
<feature type="region of interest" description="Disordered" evidence="2">
    <location>
        <begin position="659"/>
        <end position="686"/>
    </location>
</feature>
<accession>A0A0B2PE36</accession>
<dbReference type="Gene3D" id="3.30.70.330">
    <property type="match status" value="1"/>
</dbReference>
<dbReference type="AlphaFoldDB" id="A0A0B2PE36"/>
<proteinExistence type="predicted"/>
<dbReference type="EMBL" id="KN667949">
    <property type="protein sequence ID" value="KHN05908.1"/>
    <property type="molecule type" value="Genomic_DNA"/>
</dbReference>
<dbReference type="GO" id="GO:0003723">
    <property type="term" value="F:RNA binding"/>
    <property type="evidence" value="ECO:0007669"/>
    <property type="project" value="UniProtKB-UniRule"/>
</dbReference>
<feature type="compositionally biased region" description="Acidic residues" evidence="2">
    <location>
        <begin position="401"/>
        <end position="411"/>
    </location>
</feature>
<sequence length="686" mass="77612">MRVRERKKERERLRERERVRRERNSGRWRVTPRANGAKCERESIGETSRRSYAGNLGRAKLTHSGSNWRDNKDITSLYFSRFAEDITEKDLWYHFKRWGDVREIFIPKRRNLAGRRYGFVRFKGVQDIPFLVKKLDSIVIGGLKLFVNLPKYGREKGRETRGNIQAKLPMDRKQGGEFRNRNAPPISYADALRRNTSREGDQKSVFIPNNQHTSLSVAQIQLEPEDTLWLKEAWVAHLKNPAMYDRVEEELMWETGKDIRTTFMGDDQVLLLGLSEYDANQLINGDRTFLFSSIERWHPNMRVDYRLTWIQCWGIPVQAWNPKHFNQIIAAMGEVVDIDDAVEEKRRVDKARLLIRTQWRPSIQHTVEVMIDGAKFMVHINEESCQGHVGCSRRAGNAEGSSEEINSDDSMFDSSSHINWDHGDTASDLPELESCSNPHGGASQYLAGADDRGGLSRVPPQVSELLSAREEEVANSSRGTKIQQTWMLPAGFSDGCDPVGIYPRSIAETRVTPLPGHKFKSIMSMGCGMVPMIFPGIQQYMPPMGMGIGMGMGMGMEMGMGMGMSRSVMPFPNMLASSTLPAATAAAHLGPRFPMPPFHMPHVATPDSSRMQGANHPDNNMLNSLGTLDPDQSCIPNFTDPYQQYLSLQQAQLQLMQTMNQPNVSKPSTSRGQENPEKHQSGKVSL</sequence>
<dbReference type="PANTHER" id="PTHR34427:SF5">
    <property type="entry name" value="DUF4283 DOMAIN-CONTAINING PROTEIN"/>
    <property type="match status" value="1"/>
</dbReference>
<feature type="compositionally biased region" description="Polar residues" evidence="2">
    <location>
        <begin position="659"/>
        <end position="673"/>
    </location>
</feature>
<evidence type="ECO:0000313" key="4">
    <source>
        <dbReference type="EMBL" id="KHN05908.1"/>
    </source>
</evidence>
<feature type="region of interest" description="Disordered" evidence="2">
    <location>
        <begin position="1"/>
        <end position="34"/>
    </location>
</feature>
<organism evidence="4">
    <name type="scientific">Glycine soja</name>
    <name type="common">Wild soybean</name>
    <dbReference type="NCBI Taxonomy" id="3848"/>
    <lineage>
        <taxon>Eukaryota</taxon>
        <taxon>Viridiplantae</taxon>
        <taxon>Streptophyta</taxon>
        <taxon>Embryophyta</taxon>
        <taxon>Tracheophyta</taxon>
        <taxon>Spermatophyta</taxon>
        <taxon>Magnoliopsida</taxon>
        <taxon>eudicotyledons</taxon>
        <taxon>Gunneridae</taxon>
        <taxon>Pentapetalae</taxon>
        <taxon>rosids</taxon>
        <taxon>fabids</taxon>
        <taxon>Fabales</taxon>
        <taxon>Fabaceae</taxon>
        <taxon>Papilionoideae</taxon>
        <taxon>50 kb inversion clade</taxon>
        <taxon>NPAAA clade</taxon>
        <taxon>indigoferoid/millettioid clade</taxon>
        <taxon>Phaseoleae</taxon>
        <taxon>Glycine</taxon>
        <taxon>Glycine subgen. Soja</taxon>
    </lineage>
</organism>
<dbReference type="Pfam" id="PF00076">
    <property type="entry name" value="RRM_1"/>
    <property type="match status" value="1"/>
</dbReference>
<dbReference type="PROSITE" id="PS50102">
    <property type="entry name" value="RRM"/>
    <property type="match status" value="1"/>
</dbReference>
<reference evidence="4" key="1">
    <citation type="submission" date="2014-07" db="EMBL/GenBank/DDBJ databases">
        <title>Identification of a novel salt tolerance gene in wild soybean by whole-genome sequencing.</title>
        <authorList>
            <person name="Lam H.-M."/>
            <person name="Qi X."/>
            <person name="Li M.-W."/>
            <person name="Liu X."/>
            <person name="Xie M."/>
            <person name="Ni M."/>
            <person name="Xu X."/>
        </authorList>
    </citation>
    <scope>NUCLEOTIDE SEQUENCE [LARGE SCALE GENOMIC DNA]</scope>
    <source>
        <tissue evidence="4">Root</tissue>
    </source>
</reference>